<reference evidence="5" key="1">
    <citation type="submission" date="2025-08" db="UniProtKB">
        <authorList>
            <consortium name="RefSeq"/>
        </authorList>
    </citation>
    <scope>IDENTIFICATION</scope>
</reference>
<feature type="domain" description="DH" evidence="3">
    <location>
        <begin position="666"/>
        <end position="852"/>
    </location>
</feature>
<keyword evidence="4" id="KW-1185">Reference proteome</keyword>
<gene>
    <name evidence="5" type="primary">LOC115218404</name>
</gene>
<evidence type="ECO:0000256" key="2">
    <source>
        <dbReference type="SAM" id="MobiDB-lite"/>
    </source>
</evidence>
<feature type="region of interest" description="Disordered" evidence="2">
    <location>
        <begin position="285"/>
        <end position="389"/>
    </location>
</feature>
<proteinExistence type="predicted"/>
<feature type="region of interest" description="Disordered" evidence="2">
    <location>
        <begin position="413"/>
        <end position="472"/>
    </location>
</feature>
<evidence type="ECO:0000313" key="5">
    <source>
        <dbReference type="RefSeq" id="XP_029644055.1"/>
    </source>
</evidence>
<protein>
    <submittedName>
        <fullName evidence="5">Rho guanine nucleotide exchange factor 17</fullName>
    </submittedName>
</protein>
<dbReference type="InterPro" id="IPR015943">
    <property type="entry name" value="WD40/YVTN_repeat-like_dom_sf"/>
</dbReference>
<feature type="compositionally biased region" description="Polar residues" evidence="2">
    <location>
        <begin position="119"/>
        <end position="136"/>
    </location>
</feature>
<dbReference type="GO" id="GO:0005737">
    <property type="term" value="C:cytoplasm"/>
    <property type="evidence" value="ECO:0007669"/>
    <property type="project" value="UniProtKB-ARBA"/>
</dbReference>
<dbReference type="InterPro" id="IPR035899">
    <property type="entry name" value="DBL_dom_sf"/>
</dbReference>
<feature type="compositionally biased region" description="Basic and acidic residues" evidence="2">
    <location>
        <begin position="299"/>
        <end position="309"/>
    </location>
</feature>
<feature type="compositionally biased region" description="Basic and acidic residues" evidence="2">
    <location>
        <begin position="432"/>
        <end position="444"/>
    </location>
</feature>
<dbReference type="RefSeq" id="XP_029644055.1">
    <property type="nucleotide sequence ID" value="XM_029788195.2"/>
</dbReference>
<dbReference type="InterPro" id="IPR000219">
    <property type="entry name" value="DH_dom"/>
</dbReference>
<feature type="compositionally biased region" description="Low complexity" evidence="2">
    <location>
        <begin position="74"/>
        <end position="95"/>
    </location>
</feature>
<feature type="compositionally biased region" description="Polar residues" evidence="2">
    <location>
        <begin position="1506"/>
        <end position="1523"/>
    </location>
</feature>
<dbReference type="SUPFAM" id="SSF48065">
    <property type="entry name" value="DBL homology domain (DH-domain)"/>
    <property type="match status" value="1"/>
</dbReference>
<dbReference type="PANTHER" id="PTHR12877">
    <property type="entry name" value="RHO GUANINE NUCLEOTIDE EXCHANGE FACTOR"/>
    <property type="match status" value="1"/>
</dbReference>
<dbReference type="Gene3D" id="1.20.900.10">
    <property type="entry name" value="Dbl homology (DH) domain"/>
    <property type="match status" value="1"/>
</dbReference>
<dbReference type="PROSITE" id="PS50010">
    <property type="entry name" value="DH_2"/>
    <property type="match status" value="1"/>
</dbReference>
<feature type="compositionally biased region" description="Basic and acidic residues" evidence="2">
    <location>
        <begin position="175"/>
        <end position="184"/>
    </location>
</feature>
<feature type="compositionally biased region" description="Polar residues" evidence="2">
    <location>
        <begin position="445"/>
        <end position="456"/>
    </location>
</feature>
<feature type="compositionally biased region" description="Low complexity" evidence="2">
    <location>
        <begin position="205"/>
        <end position="220"/>
    </location>
</feature>
<evidence type="ECO:0000313" key="4">
    <source>
        <dbReference type="Proteomes" id="UP000515154"/>
    </source>
</evidence>
<dbReference type="GO" id="GO:0030036">
    <property type="term" value="P:actin cytoskeleton organization"/>
    <property type="evidence" value="ECO:0007669"/>
    <property type="project" value="TreeGrafter"/>
</dbReference>
<dbReference type="KEGG" id="osn:115218404"/>
<feature type="compositionally biased region" description="Polar residues" evidence="2">
    <location>
        <begin position="505"/>
        <end position="515"/>
    </location>
</feature>
<dbReference type="FunFam" id="1.20.900.10:FF:000003">
    <property type="entry name" value="Rho guanine nucleotide exchange factor 10 like"/>
    <property type="match status" value="1"/>
</dbReference>
<dbReference type="PANTHER" id="PTHR12877:SF15">
    <property type="entry name" value="RHO GUANINE NUCLEOTIDE EXCHANGE FACTOR 17"/>
    <property type="match status" value="1"/>
</dbReference>
<feature type="compositionally biased region" description="Low complexity" evidence="2">
    <location>
        <begin position="231"/>
        <end position="244"/>
    </location>
</feature>
<dbReference type="InterPro" id="IPR011047">
    <property type="entry name" value="Quinoprotein_ADH-like_sf"/>
</dbReference>
<evidence type="ECO:0000259" key="3">
    <source>
        <dbReference type="PROSITE" id="PS50010"/>
    </source>
</evidence>
<feature type="compositionally biased region" description="Polar residues" evidence="2">
    <location>
        <begin position="545"/>
        <end position="559"/>
    </location>
</feature>
<dbReference type="GO" id="GO:0051496">
    <property type="term" value="P:positive regulation of stress fiber assembly"/>
    <property type="evidence" value="ECO:0007669"/>
    <property type="project" value="UniProtKB-ARBA"/>
</dbReference>
<evidence type="ECO:0000256" key="1">
    <source>
        <dbReference type="ARBA" id="ARBA00022658"/>
    </source>
</evidence>
<accession>A0A6P7T0V8</accession>
<feature type="compositionally biased region" description="Low complexity" evidence="2">
    <location>
        <begin position="15"/>
        <end position="28"/>
    </location>
</feature>
<dbReference type="InterPro" id="IPR039919">
    <property type="entry name" value="ARHGEF10/ARHGEF17"/>
</dbReference>
<dbReference type="Gene3D" id="2.130.10.10">
    <property type="entry name" value="YVTN repeat-like/Quinoprotein amine dehydrogenase"/>
    <property type="match status" value="1"/>
</dbReference>
<dbReference type="SMART" id="SM00325">
    <property type="entry name" value="RhoGEF"/>
    <property type="match status" value="1"/>
</dbReference>
<keyword evidence="1" id="KW-0344">Guanine-nucleotide releasing factor</keyword>
<feature type="compositionally biased region" description="Acidic residues" evidence="2">
    <location>
        <begin position="518"/>
        <end position="529"/>
    </location>
</feature>
<dbReference type="GO" id="GO:0005085">
    <property type="term" value="F:guanyl-nucleotide exchange factor activity"/>
    <property type="evidence" value="ECO:0007669"/>
    <property type="project" value="UniProtKB-KW"/>
</dbReference>
<feature type="region of interest" description="Disordered" evidence="2">
    <location>
        <begin position="1506"/>
        <end position="1572"/>
    </location>
</feature>
<feature type="compositionally biased region" description="Low complexity" evidence="2">
    <location>
        <begin position="1524"/>
        <end position="1561"/>
    </location>
</feature>
<feature type="compositionally biased region" description="Acidic residues" evidence="2">
    <location>
        <begin position="1"/>
        <end position="10"/>
    </location>
</feature>
<feature type="region of interest" description="Disordered" evidence="2">
    <location>
        <begin position="1"/>
        <end position="249"/>
    </location>
</feature>
<feature type="region of interest" description="Disordered" evidence="2">
    <location>
        <begin position="1154"/>
        <end position="1178"/>
    </location>
</feature>
<dbReference type="SUPFAM" id="SSF50998">
    <property type="entry name" value="Quinoprotein alcohol dehydrogenase-like"/>
    <property type="match status" value="1"/>
</dbReference>
<name>A0A6P7T0V8_9MOLL</name>
<organism evidence="4 5">
    <name type="scientific">Octopus sinensis</name>
    <name type="common">East Asian common octopus</name>
    <dbReference type="NCBI Taxonomy" id="2607531"/>
    <lineage>
        <taxon>Eukaryota</taxon>
        <taxon>Metazoa</taxon>
        <taxon>Spiralia</taxon>
        <taxon>Lophotrochozoa</taxon>
        <taxon>Mollusca</taxon>
        <taxon>Cephalopoda</taxon>
        <taxon>Coleoidea</taxon>
        <taxon>Octopodiformes</taxon>
        <taxon>Octopoda</taxon>
        <taxon>Incirrata</taxon>
        <taxon>Octopodidae</taxon>
        <taxon>Octopus</taxon>
    </lineage>
</organism>
<dbReference type="Proteomes" id="UP000515154">
    <property type="component" value="Linkage group LG13"/>
</dbReference>
<sequence>MESSVDQETDEQTKLKSSSLSPKVVRPKLPAFSSSFRPSKNRSKTDPGNAGEISRAVLEDMKQRKHSRQRLSRSQPSKSSQAPTSTPTSPVTDSQRSGFSRRQNRSLKLTELTDKLKSGPSSNDISCNIPSSSDLSTVAPYGTLRKIPNVEDFSQCEQILDSPDDSLYESGSPKMPEDLSKMESGEALPYYSHKDTKDSMSEQCLSKLESSSVSSDCLPSPDDKSLDDDGTGTSESDTSSTTSGPYIYQPLNRDSEFFKLAKTAPQRRTGITTLATRNKVQAIFGTSHPMQLASFQQSDEDKRSEEHSGGHPPQRSESVHVPGSQRKADRYIKRSSKHKASPKEEGSIDSNGFGTLKSEETSESAPSDQSRDNLSLLAAGSCQSTDGQINTDDVVHFSEYTDENIVVEVSDNERFEKKNGKLTKPKSISDPSADKTKVLSEISKEINSSHAHSSPVLSRDITEDGGPLQQFQETNNPQLELSPYSEIVLPHASPKSSNPERRISQESQRCQSPGLESTIEEGDESEQYPDDSLLKPDKLIYIGSSAPTTPHNQSPTSTLERPPHNLLSVPITRKPILRSMSSASVLQHDRRMFNTANKDKDVVRKFSINSDDSIPGNMKPGTSVPEFASPLSDNGSYITISMPDVWKQNANVFDSSEKVQAYVKDKRYHVAQELYRNEQEYVEALRTLKEKYMIPLKTQKNLDENTVATIFHMVPEILTHHSIYLDFLNNVWENWDSKSSTLGDIIIYFFSKQTVLDSYLSFVDNYKKSGNALENDLLTKSSVSKFIEQCQRESGSKLSLKDLIARPIQRIPRYELLIQRLLENTPKDHPDSPLLMQAEKVMHEIALKIGSINDSQQEEGQHETLRKLEMLLITDLAAPDRTYLRHDMVQIMSKKDQCCIWMFSDLIIISSTKRKNGPVTKKVSIILQSPTGQDFAENIKHKICLRVGLDDIEVLKDPSSLSQRSTIEREQIEDDMHLLNQISDISSRLNCSKQNLDETIKEIASNLTKQLSDYQNRIHSADANKLELQITTQEKVFNLIVVFLTPEKRLSWETVFLDAKHKLSLLSDKRAPEFLLPLQITKTRAGMQFSCAASIDGVNANGYREVWVCNSDGYVGHMCLLSLQPEPIVTLNTPVPGCNARILCICAVPAYSGGRRSSMKNRRNRNADSSSNNMTSIDRPRINIESVDTCMESIGEDAGSPSESESSDDDVYSIPHHMETTEKLCVEDVESLSISTTSSSTSNIQEQNISGRWMHDALKSTMWLGTEDGCIHIFLCTDNIKTTKNKLKIQHVAPVYCIIYLDNKVFVSLANGDLIVYRRDIDGQWDTEHPYTRTLGSVTSPINKMHAVAGKLWCGSQNSICIVNPLTLKIEHQFNVNPDPSRCVQCIVSSGQGVWVAPQQSAKVNLYHATTYEFLHEINVTAAVTHKLQLADDIIRQHKTACLRVTALLICKDLLWVGTSAGVILTIPVPKITSTTTHSNINCPAVTGLVYGHTGHVRFLTSVELPNSSGQKTESVTSCTSFGSSNNQQQQQQQSYTSNTTITPTTNTTTTATVTSSSMSEMPEEEPTSPVVEGNLSLQEIQRRSSMATTATMATRMLVISGGDGYEDFRNNVANEAAGRDDSTNHLLLWQV</sequence>
<feature type="region of interest" description="Disordered" evidence="2">
    <location>
        <begin position="489"/>
        <end position="565"/>
    </location>
</feature>
<dbReference type="Pfam" id="PF19056">
    <property type="entry name" value="WD40_2"/>
    <property type="match status" value="1"/>
</dbReference>
<dbReference type="CDD" id="cd00160">
    <property type="entry name" value="RhoGEF"/>
    <property type="match status" value="1"/>
</dbReference>
<dbReference type="Pfam" id="PF00621">
    <property type="entry name" value="RhoGEF"/>
    <property type="match status" value="1"/>
</dbReference>